<keyword evidence="3" id="KW-1185">Reference proteome</keyword>
<feature type="region of interest" description="Disordered" evidence="1">
    <location>
        <begin position="35"/>
        <end position="74"/>
    </location>
</feature>
<evidence type="ECO:0000313" key="2">
    <source>
        <dbReference type="EMBL" id="KAJ1080683.1"/>
    </source>
</evidence>
<feature type="compositionally biased region" description="Low complexity" evidence="1">
    <location>
        <begin position="35"/>
        <end position="49"/>
    </location>
</feature>
<comment type="caution">
    <text evidence="2">The sequence shown here is derived from an EMBL/GenBank/DDBJ whole genome shotgun (WGS) entry which is preliminary data.</text>
</comment>
<dbReference type="AlphaFoldDB" id="A0AAV7KWY3"/>
<accession>A0AAV7KWY3</accession>
<name>A0AAV7KWY3_PLEWA</name>
<organism evidence="2 3">
    <name type="scientific">Pleurodeles waltl</name>
    <name type="common">Iberian ribbed newt</name>
    <dbReference type="NCBI Taxonomy" id="8319"/>
    <lineage>
        <taxon>Eukaryota</taxon>
        <taxon>Metazoa</taxon>
        <taxon>Chordata</taxon>
        <taxon>Craniata</taxon>
        <taxon>Vertebrata</taxon>
        <taxon>Euteleostomi</taxon>
        <taxon>Amphibia</taxon>
        <taxon>Batrachia</taxon>
        <taxon>Caudata</taxon>
        <taxon>Salamandroidea</taxon>
        <taxon>Salamandridae</taxon>
        <taxon>Pleurodelinae</taxon>
        <taxon>Pleurodeles</taxon>
    </lineage>
</organism>
<protein>
    <submittedName>
        <fullName evidence="2">Uncharacterized protein</fullName>
    </submittedName>
</protein>
<dbReference type="EMBL" id="JANPWB010000016">
    <property type="protein sequence ID" value="KAJ1080683.1"/>
    <property type="molecule type" value="Genomic_DNA"/>
</dbReference>
<evidence type="ECO:0000256" key="1">
    <source>
        <dbReference type="SAM" id="MobiDB-lite"/>
    </source>
</evidence>
<proteinExistence type="predicted"/>
<gene>
    <name evidence="2" type="ORF">NDU88_000877</name>
</gene>
<evidence type="ECO:0000313" key="3">
    <source>
        <dbReference type="Proteomes" id="UP001066276"/>
    </source>
</evidence>
<dbReference type="Proteomes" id="UP001066276">
    <property type="component" value="Chromosome 12"/>
</dbReference>
<reference evidence="2" key="1">
    <citation type="journal article" date="2022" name="bioRxiv">
        <title>Sequencing and chromosome-scale assembly of the giantPleurodeles waltlgenome.</title>
        <authorList>
            <person name="Brown T."/>
            <person name="Elewa A."/>
            <person name="Iarovenko S."/>
            <person name="Subramanian E."/>
            <person name="Araus A.J."/>
            <person name="Petzold A."/>
            <person name="Susuki M."/>
            <person name="Suzuki K.-i.T."/>
            <person name="Hayashi T."/>
            <person name="Toyoda A."/>
            <person name="Oliveira C."/>
            <person name="Osipova E."/>
            <person name="Leigh N.D."/>
            <person name="Simon A."/>
            <person name="Yun M.H."/>
        </authorList>
    </citation>
    <scope>NUCLEOTIDE SEQUENCE</scope>
    <source>
        <strain evidence="2">20211129_DDA</strain>
        <tissue evidence="2">Liver</tissue>
    </source>
</reference>
<sequence>MPTGGRCPMGELLGSSQWSAPVAQSRAALGACGREAAARADGGASESGSRGAGDPGRKSQGAVHGGGETQAARG</sequence>